<dbReference type="Gene3D" id="1.10.10.10">
    <property type="entry name" value="Winged helix-like DNA-binding domain superfamily/Winged helix DNA-binding domain"/>
    <property type="match status" value="1"/>
</dbReference>
<dbReference type="Pfam" id="PF01638">
    <property type="entry name" value="HxlR"/>
    <property type="match status" value="1"/>
</dbReference>
<evidence type="ECO:0000256" key="2">
    <source>
        <dbReference type="ARBA" id="ARBA00023125"/>
    </source>
</evidence>
<dbReference type="PANTHER" id="PTHR33204">
    <property type="entry name" value="TRANSCRIPTIONAL REGULATOR, MARR FAMILY"/>
    <property type="match status" value="1"/>
</dbReference>
<comment type="caution">
    <text evidence="5">The sequence shown here is derived from an EMBL/GenBank/DDBJ whole genome shotgun (WGS) entry which is preliminary data.</text>
</comment>
<evidence type="ECO:0000259" key="4">
    <source>
        <dbReference type="PROSITE" id="PS51118"/>
    </source>
</evidence>
<keyword evidence="2" id="KW-0238">DNA-binding</keyword>
<dbReference type="PROSITE" id="PS51118">
    <property type="entry name" value="HTH_HXLR"/>
    <property type="match status" value="1"/>
</dbReference>
<accession>A0A3D8WTU8</accession>
<evidence type="ECO:0000256" key="1">
    <source>
        <dbReference type="ARBA" id="ARBA00023015"/>
    </source>
</evidence>
<proteinExistence type="predicted"/>
<dbReference type="PANTHER" id="PTHR33204:SF29">
    <property type="entry name" value="TRANSCRIPTIONAL REGULATOR"/>
    <property type="match status" value="1"/>
</dbReference>
<dbReference type="GO" id="GO:0003677">
    <property type="term" value="F:DNA binding"/>
    <property type="evidence" value="ECO:0007669"/>
    <property type="project" value="UniProtKB-KW"/>
</dbReference>
<dbReference type="Proteomes" id="UP000256519">
    <property type="component" value="Unassembled WGS sequence"/>
</dbReference>
<dbReference type="SUPFAM" id="SSF46785">
    <property type="entry name" value="Winged helix' DNA-binding domain"/>
    <property type="match status" value="1"/>
</dbReference>
<dbReference type="AlphaFoldDB" id="A0A3D8WTU8"/>
<organism evidence="5 6">
    <name type="scientific">Priestia megaterium</name>
    <name type="common">Bacillus megaterium</name>
    <dbReference type="NCBI Taxonomy" id="1404"/>
    <lineage>
        <taxon>Bacteria</taxon>
        <taxon>Bacillati</taxon>
        <taxon>Bacillota</taxon>
        <taxon>Bacilli</taxon>
        <taxon>Bacillales</taxon>
        <taxon>Bacillaceae</taxon>
        <taxon>Priestia</taxon>
    </lineage>
</organism>
<sequence>MTGNWRKKPDEICSVLYTISILGQRWKFPILWHLADEGPLRYNELNRGIPLITNIMLTINLKNYKTFYFLP</sequence>
<evidence type="ECO:0000313" key="6">
    <source>
        <dbReference type="Proteomes" id="UP000256519"/>
    </source>
</evidence>
<dbReference type="InterPro" id="IPR036390">
    <property type="entry name" value="WH_DNA-bd_sf"/>
</dbReference>
<evidence type="ECO:0000313" key="5">
    <source>
        <dbReference type="EMBL" id="RDZ05881.1"/>
    </source>
</evidence>
<keyword evidence="3" id="KW-0804">Transcription</keyword>
<feature type="domain" description="HTH hxlR-type" evidence="4">
    <location>
        <begin position="13"/>
        <end position="71"/>
    </location>
</feature>
<dbReference type="InterPro" id="IPR036388">
    <property type="entry name" value="WH-like_DNA-bd_sf"/>
</dbReference>
<dbReference type="EMBL" id="PQWM01000072">
    <property type="protein sequence ID" value="RDZ05881.1"/>
    <property type="molecule type" value="Genomic_DNA"/>
</dbReference>
<dbReference type="RefSeq" id="WP_116078999.1">
    <property type="nucleotide sequence ID" value="NZ_CP187631.1"/>
</dbReference>
<protein>
    <recommendedName>
        <fullName evidence="4">HTH hxlR-type domain-containing protein</fullName>
    </recommendedName>
</protein>
<reference evidence="5 6" key="1">
    <citation type="journal article" date="2018" name="Appl. Environ. Microbiol.">
        <title>Antimicrobial susceptibility testing and tentative epidemiological cut-off values of five Bacillus species relevant for use as animal feed additives or for plant protection.</title>
        <authorList>
            <person name="Agerso Y."/>
            <person name="Stuer-Lauridsen B."/>
            <person name="Bjerre K."/>
            <person name="Jensen M.G."/>
            <person name="Johansen E."/>
            <person name="Bennedsen M."/>
            <person name="Brockmann E."/>
            <person name="Nielsen B."/>
        </authorList>
    </citation>
    <scope>NUCLEOTIDE SEQUENCE [LARGE SCALE GENOMIC DNA]</scope>
    <source>
        <strain evidence="5 6">CHCC20162</strain>
    </source>
</reference>
<dbReference type="InterPro" id="IPR002577">
    <property type="entry name" value="HTH_HxlR"/>
</dbReference>
<name>A0A3D8WTU8_PRIMG</name>
<gene>
    <name evidence="5" type="ORF">C3744_29190</name>
</gene>
<keyword evidence="1" id="KW-0805">Transcription regulation</keyword>
<evidence type="ECO:0000256" key="3">
    <source>
        <dbReference type="ARBA" id="ARBA00023163"/>
    </source>
</evidence>